<keyword evidence="4" id="KW-1185">Reference proteome</keyword>
<keyword evidence="1" id="KW-0472">Membrane</keyword>
<dbReference type="RefSeq" id="WP_093303231.1">
    <property type="nucleotide sequence ID" value="NZ_FOOH01000004.1"/>
</dbReference>
<organism evidence="3 4">
    <name type="scientific">Salegentibacter agarivorans</name>
    <dbReference type="NCBI Taxonomy" id="345907"/>
    <lineage>
        <taxon>Bacteria</taxon>
        <taxon>Pseudomonadati</taxon>
        <taxon>Bacteroidota</taxon>
        <taxon>Flavobacteriia</taxon>
        <taxon>Flavobacteriales</taxon>
        <taxon>Flavobacteriaceae</taxon>
        <taxon>Salegentibacter</taxon>
    </lineage>
</organism>
<proteinExistence type="predicted"/>
<evidence type="ECO:0000256" key="1">
    <source>
        <dbReference type="SAM" id="Phobius"/>
    </source>
</evidence>
<feature type="transmembrane region" description="Helical" evidence="1">
    <location>
        <begin position="7"/>
        <end position="27"/>
    </location>
</feature>
<keyword evidence="1" id="KW-0812">Transmembrane</keyword>
<accession>A0A1I2KQ43</accession>
<keyword evidence="1" id="KW-1133">Transmembrane helix</keyword>
<evidence type="ECO:0000313" key="3">
    <source>
        <dbReference type="EMBL" id="SFF68643.1"/>
    </source>
</evidence>
<dbReference type="InterPro" id="IPR055407">
    <property type="entry name" value="TraM_C"/>
</dbReference>
<evidence type="ECO:0000259" key="2">
    <source>
        <dbReference type="Pfam" id="PF12508"/>
    </source>
</evidence>
<dbReference type="EMBL" id="FOOH01000004">
    <property type="protein sequence ID" value="SFF68643.1"/>
    <property type="molecule type" value="Genomic_DNA"/>
</dbReference>
<reference evidence="4" key="1">
    <citation type="submission" date="2016-10" db="EMBL/GenBank/DDBJ databases">
        <authorList>
            <person name="Varghese N."/>
            <person name="Submissions S."/>
        </authorList>
    </citation>
    <scope>NUCLEOTIDE SEQUENCE [LARGE SCALE GENOMIC DNA]</scope>
    <source>
        <strain evidence="4">DSM 23515</strain>
    </source>
</reference>
<protein>
    <recommendedName>
        <fullName evidence="2">Conjugative transposon TraM C-terminal domain-containing protein</fullName>
    </recommendedName>
</protein>
<dbReference type="Proteomes" id="UP000199116">
    <property type="component" value="Unassembled WGS sequence"/>
</dbReference>
<dbReference type="Pfam" id="PF12508">
    <property type="entry name" value="Transposon_TraM"/>
    <property type="match status" value="1"/>
</dbReference>
<gene>
    <name evidence="3" type="ORF">SAMN04488033_104103</name>
</gene>
<evidence type="ECO:0000313" key="4">
    <source>
        <dbReference type="Proteomes" id="UP000199116"/>
    </source>
</evidence>
<name>A0A1I2KQ43_9FLAO</name>
<dbReference type="AlphaFoldDB" id="A0A1I2KQ43"/>
<sequence>MNIDRKKAVFIGVVVLLTCIIVAYGFWGMETNEKVGDEKISNPGIPELSGESEEYHSRLEAVEGLREERDRVAPSLYPDKNLESSGEYDPYLEEEEKNRLMDSILKSGPEPEEYYFEPVVSSVKEKDTAGISLVNKSTNPPDHIPGQGHLEFFFVSKDQVSQPLEKSLESFRVSVNGDQVIRKDERLELRIIDPIKIGKDSLASNSLIYARAGFRANRLLLEITGNSIPGGKLVAFDFSDGLEGIYIENSFRSQVTTEVLDDVIQDINISGVPQVRGLKSIFQRDNRNIKVKVLHQHQLILKPAL</sequence>
<feature type="domain" description="Conjugative transposon TraM C-terminal" evidence="2">
    <location>
        <begin position="172"/>
        <end position="302"/>
    </location>
</feature>